<reference evidence="6 7" key="1">
    <citation type="submission" date="2019-06" db="EMBL/GenBank/DDBJ databases">
        <authorList>
            <person name="Jiang L."/>
        </authorList>
    </citation>
    <scope>NUCLEOTIDE SEQUENCE [LARGE SCALE GENOMIC DNA]</scope>
    <source>
        <strain evidence="6 7">YIM 48858</strain>
    </source>
</reference>
<dbReference type="PANTHER" id="PTHR30629">
    <property type="entry name" value="PROPHAGE INTEGRASE"/>
    <property type="match status" value="1"/>
</dbReference>
<dbReference type="RefSeq" id="WP_139081462.1">
    <property type="nucleotide sequence ID" value="NZ_VDFV01000010.1"/>
</dbReference>
<feature type="domain" description="Tyr recombinase" evidence="5">
    <location>
        <begin position="207"/>
        <end position="385"/>
    </location>
</feature>
<comment type="caution">
    <text evidence="6">The sequence shown here is derived from an EMBL/GenBank/DDBJ whole genome shotgun (WGS) entry which is preliminary data.</text>
</comment>
<dbReference type="PANTHER" id="PTHR30629:SF2">
    <property type="entry name" value="PROPHAGE INTEGRASE INTS-RELATED"/>
    <property type="match status" value="1"/>
</dbReference>
<organism evidence="6 7">
    <name type="scientific">Rubellimicrobium roseum</name>
    <dbReference type="NCBI Taxonomy" id="687525"/>
    <lineage>
        <taxon>Bacteria</taxon>
        <taxon>Pseudomonadati</taxon>
        <taxon>Pseudomonadota</taxon>
        <taxon>Alphaproteobacteria</taxon>
        <taxon>Rhodobacterales</taxon>
        <taxon>Roseobacteraceae</taxon>
        <taxon>Rubellimicrobium</taxon>
    </lineage>
</organism>
<accession>A0A5C4ND61</accession>
<evidence type="ECO:0000313" key="7">
    <source>
        <dbReference type="Proteomes" id="UP000305709"/>
    </source>
</evidence>
<dbReference type="GO" id="GO:0006310">
    <property type="term" value="P:DNA recombination"/>
    <property type="evidence" value="ECO:0007669"/>
    <property type="project" value="UniProtKB-KW"/>
</dbReference>
<dbReference type="CDD" id="cd00801">
    <property type="entry name" value="INT_P4_C"/>
    <property type="match status" value="1"/>
</dbReference>
<dbReference type="Gene3D" id="3.30.160.390">
    <property type="entry name" value="Integrase, DNA-binding domain"/>
    <property type="match status" value="1"/>
</dbReference>
<dbReference type="Gene3D" id="1.10.443.10">
    <property type="entry name" value="Intergrase catalytic core"/>
    <property type="match status" value="1"/>
</dbReference>
<keyword evidence="4" id="KW-0233">DNA recombination</keyword>
<gene>
    <name evidence="6" type="ORF">FHG71_09890</name>
</gene>
<evidence type="ECO:0000256" key="1">
    <source>
        <dbReference type="ARBA" id="ARBA00008857"/>
    </source>
</evidence>
<proteinExistence type="inferred from homology"/>
<name>A0A5C4ND61_9RHOB</name>
<keyword evidence="3" id="KW-0238">DNA-binding</keyword>
<comment type="similarity">
    <text evidence="1">Belongs to the 'phage' integrase family.</text>
</comment>
<dbReference type="InterPro" id="IPR013762">
    <property type="entry name" value="Integrase-like_cat_sf"/>
</dbReference>
<keyword evidence="2" id="KW-0229">DNA integration</keyword>
<evidence type="ECO:0000313" key="6">
    <source>
        <dbReference type="EMBL" id="TNC72032.1"/>
    </source>
</evidence>
<dbReference type="PROSITE" id="PS51898">
    <property type="entry name" value="TYR_RECOMBINASE"/>
    <property type="match status" value="1"/>
</dbReference>
<dbReference type="InterPro" id="IPR053876">
    <property type="entry name" value="Phage_int_M"/>
</dbReference>
<dbReference type="GO" id="GO:0015074">
    <property type="term" value="P:DNA integration"/>
    <property type="evidence" value="ECO:0007669"/>
    <property type="project" value="UniProtKB-KW"/>
</dbReference>
<dbReference type="EMBL" id="VDFV01000010">
    <property type="protein sequence ID" value="TNC72032.1"/>
    <property type="molecule type" value="Genomic_DNA"/>
</dbReference>
<dbReference type="Gene3D" id="1.10.150.130">
    <property type="match status" value="1"/>
</dbReference>
<dbReference type="InterPro" id="IPR025166">
    <property type="entry name" value="Integrase_DNA_bind_dom"/>
</dbReference>
<dbReference type="GO" id="GO:0003677">
    <property type="term" value="F:DNA binding"/>
    <property type="evidence" value="ECO:0007669"/>
    <property type="project" value="UniProtKB-KW"/>
</dbReference>
<evidence type="ECO:0000259" key="5">
    <source>
        <dbReference type="PROSITE" id="PS51898"/>
    </source>
</evidence>
<dbReference type="InterPro" id="IPR038488">
    <property type="entry name" value="Integrase_DNA-bd_sf"/>
</dbReference>
<dbReference type="Pfam" id="PF22022">
    <property type="entry name" value="Phage_int_M"/>
    <property type="match status" value="1"/>
</dbReference>
<dbReference type="Pfam" id="PF00589">
    <property type="entry name" value="Phage_integrase"/>
    <property type="match status" value="1"/>
</dbReference>
<dbReference type="InterPro" id="IPR010998">
    <property type="entry name" value="Integrase_recombinase_N"/>
</dbReference>
<dbReference type="Proteomes" id="UP000305709">
    <property type="component" value="Unassembled WGS sequence"/>
</dbReference>
<evidence type="ECO:0000256" key="4">
    <source>
        <dbReference type="ARBA" id="ARBA00023172"/>
    </source>
</evidence>
<sequence>MPLNKLTDARLRNLKAEDTGNLADGGGLYLFTATTGRRTWRLAYRFGGKQKTMVVGPYPSVRLAEAREAREEAKRQLRKGVDPMAVRKEAKASQVTEEVSPITWHDVAGEYLRKLQREGKAWRTVKKQSSQLALTYPALGTRPVAEIRPREVLDMLRQIEARGRLISAREVRSLCSRVFRYGVAAQHCEADPAAILKGALTNATEKHYPAIFDPAEVGALIRAVRGYEGDPATRTGLLLCAYTFLRPGEVRSLQWDDIDWEDQVITIPADRMKMPRPHKVPLSRQVHEILEQMRPISGTRRYILPSLRPEDRPISDNTMSAALRRLGYPQGTMTVHGFRRIASTMLNELGWNRDWIERQLAHAESNKVRRAYNAAEYLEDRTRMMQAWAERLDELASVPKAFRQQT</sequence>
<evidence type="ECO:0000256" key="2">
    <source>
        <dbReference type="ARBA" id="ARBA00022908"/>
    </source>
</evidence>
<keyword evidence="7" id="KW-1185">Reference proteome</keyword>
<dbReference type="InterPro" id="IPR002104">
    <property type="entry name" value="Integrase_catalytic"/>
</dbReference>
<dbReference type="InterPro" id="IPR011010">
    <property type="entry name" value="DNA_brk_join_enz"/>
</dbReference>
<dbReference type="OrthoDB" id="9795573at2"/>
<dbReference type="AlphaFoldDB" id="A0A5C4ND61"/>
<dbReference type="Pfam" id="PF13356">
    <property type="entry name" value="Arm-DNA-bind_3"/>
    <property type="match status" value="1"/>
</dbReference>
<dbReference type="SUPFAM" id="SSF56349">
    <property type="entry name" value="DNA breaking-rejoining enzymes"/>
    <property type="match status" value="1"/>
</dbReference>
<evidence type="ECO:0000256" key="3">
    <source>
        <dbReference type="ARBA" id="ARBA00023125"/>
    </source>
</evidence>
<dbReference type="InterPro" id="IPR050808">
    <property type="entry name" value="Phage_Integrase"/>
</dbReference>
<protein>
    <submittedName>
        <fullName evidence="6">DUF4102 domain-containing protein</fullName>
    </submittedName>
</protein>